<evidence type="ECO:0000256" key="2">
    <source>
        <dbReference type="ARBA" id="ARBA00022475"/>
    </source>
</evidence>
<dbReference type="PROSITE" id="PS50156">
    <property type="entry name" value="SSD"/>
    <property type="match status" value="1"/>
</dbReference>
<dbReference type="SUPFAM" id="SSF82866">
    <property type="entry name" value="Multidrug efflux transporter AcrB transmembrane domain"/>
    <property type="match status" value="2"/>
</dbReference>
<evidence type="ECO:0000256" key="1">
    <source>
        <dbReference type="ARBA" id="ARBA00004651"/>
    </source>
</evidence>
<evidence type="ECO:0000259" key="7">
    <source>
        <dbReference type="PROSITE" id="PS50156"/>
    </source>
</evidence>
<dbReference type="InterPro" id="IPR004869">
    <property type="entry name" value="MMPL_dom"/>
</dbReference>
<feature type="transmembrane region" description="Helical" evidence="6">
    <location>
        <begin position="185"/>
        <end position="203"/>
    </location>
</feature>
<dbReference type="Proteomes" id="UP001527181">
    <property type="component" value="Unassembled WGS sequence"/>
</dbReference>
<keyword evidence="9" id="KW-1185">Reference proteome</keyword>
<feature type="transmembrane region" description="Helical" evidence="6">
    <location>
        <begin position="623"/>
        <end position="648"/>
    </location>
</feature>
<dbReference type="Pfam" id="PF03176">
    <property type="entry name" value="MMPL"/>
    <property type="match status" value="2"/>
</dbReference>
<evidence type="ECO:0000313" key="9">
    <source>
        <dbReference type="Proteomes" id="UP001527181"/>
    </source>
</evidence>
<feature type="transmembrane region" description="Helical" evidence="6">
    <location>
        <begin position="698"/>
        <end position="720"/>
    </location>
</feature>
<feature type="transmembrane region" description="Helical" evidence="6">
    <location>
        <begin position="312"/>
        <end position="336"/>
    </location>
</feature>
<keyword evidence="5 6" id="KW-0472">Membrane</keyword>
<proteinExistence type="predicted"/>
<dbReference type="RefSeq" id="WP_268600454.1">
    <property type="nucleotide sequence ID" value="NZ_JAMDNP010000031.1"/>
</dbReference>
<evidence type="ECO:0000256" key="6">
    <source>
        <dbReference type="SAM" id="Phobius"/>
    </source>
</evidence>
<protein>
    <submittedName>
        <fullName evidence="8">MMPL family transporter</fullName>
    </submittedName>
</protein>
<feature type="transmembrane region" description="Helical" evidence="6">
    <location>
        <begin position="559"/>
        <end position="579"/>
    </location>
</feature>
<accession>A0ABT4GZI6</accession>
<organism evidence="8 9">
    <name type="scientific">Paenibacillus alvei</name>
    <name type="common">Bacillus alvei</name>
    <dbReference type="NCBI Taxonomy" id="44250"/>
    <lineage>
        <taxon>Bacteria</taxon>
        <taxon>Bacillati</taxon>
        <taxon>Bacillota</taxon>
        <taxon>Bacilli</taxon>
        <taxon>Bacillales</taxon>
        <taxon>Paenibacillaceae</taxon>
        <taxon>Paenibacillus</taxon>
    </lineage>
</organism>
<feature type="transmembrane region" description="Helical" evidence="6">
    <location>
        <begin position="669"/>
        <end position="692"/>
    </location>
</feature>
<dbReference type="InterPro" id="IPR050545">
    <property type="entry name" value="Mycobact_MmpL"/>
</dbReference>
<comment type="subcellular location">
    <subcellularLocation>
        <location evidence="1">Cell membrane</location>
        <topology evidence="1">Multi-pass membrane protein</topology>
    </subcellularLocation>
</comment>
<keyword evidence="4 6" id="KW-1133">Transmembrane helix</keyword>
<feature type="transmembrane region" description="Helical" evidence="6">
    <location>
        <begin position="374"/>
        <end position="392"/>
    </location>
</feature>
<feature type="transmembrane region" description="Helical" evidence="6">
    <location>
        <begin position="210"/>
        <end position="230"/>
    </location>
</feature>
<comment type="caution">
    <text evidence="8">The sequence shown here is derived from an EMBL/GenBank/DDBJ whole genome shotgun (WGS) entry which is preliminary data.</text>
</comment>
<sequence length="748" mass="82727">MREAARQGWLWHWGKWMYRWRHAVWIIWTILFALTSILAVQVPSMLKNNGFTPTGSESYTGYELLRDELGISSTTMDIVYESRDSSSLSTKDSIQQIERSLADLKRDSVVGNIQLRTQDRTGKRSDVIAAHVRINMDTDEALDRYPDLRKLITDIPIAKAYVTGTTPVYYDIQTASKNDIVKSELIGLPIALLVLLFVSGTWLAGVLPLIIGLFSVTTTLGIIYGIAQITDTLSNFLPNMVSMLGLAVGIDYALFIVSRFREELAKQSSVEHAIAMTAQTAGQSIVFSGVAVLIGLIAMLFIDLSLFRSLCIGGVIVVMMSVTAGNTLLLSLLSLLGHRVNQFPVIPARWRRSKKAEGSELWSRIAYGVMRHPVLIVLLLTAILAACAWPIGSMKIGIPDAEMLPPKYESRYGAELMKEAYDEQALNPIQIVVQTDKPYFSVDAIRSIEGLSTRIHNLDGVQRVDSYVSALAQLNIQGAEAQAAALSHPELRSQMELKLPLRDKMLVIQVIPKPHTKGDAAFQLVDELRQIESGSGLKGKHVTGGPAVQRDIIERITDALPFVIAFILVVTYVVLFVAFRSILLPLKAVMMNMLSLGASLGIVVLVFQHGHLADLLQVTSTGMVVAMLPIIIFCVVFGISMDYEVFLLSRIAEEYDRTKDNEHSTAQGLMKTGSIITSAAFILIVVVGAFIFTDNEMMKAIGLGLAVSVFLDATLIRVLLVPAFMKLMGRANWWAPRMFRRKERRSML</sequence>
<name>A0ABT4GZI6_PAEAL</name>
<feature type="transmembrane region" description="Helical" evidence="6">
    <location>
        <begin position="236"/>
        <end position="257"/>
    </location>
</feature>
<evidence type="ECO:0000313" key="8">
    <source>
        <dbReference type="EMBL" id="MCY9762143.1"/>
    </source>
</evidence>
<evidence type="ECO:0000256" key="5">
    <source>
        <dbReference type="ARBA" id="ARBA00023136"/>
    </source>
</evidence>
<dbReference type="EMBL" id="JAMDNP010000031">
    <property type="protein sequence ID" value="MCY9762143.1"/>
    <property type="molecule type" value="Genomic_DNA"/>
</dbReference>
<feature type="transmembrane region" description="Helical" evidence="6">
    <location>
        <begin position="591"/>
        <end position="611"/>
    </location>
</feature>
<feature type="domain" description="SSD" evidence="7">
    <location>
        <begin position="198"/>
        <end position="335"/>
    </location>
</feature>
<reference evidence="8 9" key="1">
    <citation type="submission" date="2022-05" db="EMBL/GenBank/DDBJ databases">
        <title>Genome Sequencing of Bee-Associated Microbes.</title>
        <authorList>
            <person name="Dunlap C."/>
        </authorList>
    </citation>
    <scope>NUCLEOTIDE SEQUENCE [LARGE SCALE GENOMIC DNA]</scope>
    <source>
        <strain evidence="8 9">NRRL B-04010</strain>
    </source>
</reference>
<keyword evidence="3 6" id="KW-0812">Transmembrane</keyword>
<keyword evidence="2" id="KW-1003">Cell membrane</keyword>
<dbReference type="Gene3D" id="1.20.1640.10">
    <property type="entry name" value="Multidrug efflux transporter AcrB transmembrane domain"/>
    <property type="match status" value="2"/>
</dbReference>
<gene>
    <name evidence="8" type="ORF">M5X12_16345</name>
</gene>
<evidence type="ECO:0000256" key="3">
    <source>
        <dbReference type="ARBA" id="ARBA00022692"/>
    </source>
</evidence>
<evidence type="ECO:0000256" key="4">
    <source>
        <dbReference type="ARBA" id="ARBA00022989"/>
    </source>
</evidence>
<feature type="transmembrane region" description="Helical" evidence="6">
    <location>
        <begin position="285"/>
        <end position="306"/>
    </location>
</feature>
<dbReference type="PANTHER" id="PTHR33406:SF13">
    <property type="entry name" value="MEMBRANE PROTEIN YDFJ"/>
    <property type="match status" value="1"/>
</dbReference>
<dbReference type="InterPro" id="IPR000731">
    <property type="entry name" value="SSD"/>
</dbReference>
<dbReference type="PANTHER" id="PTHR33406">
    <property type="entry name" value="MEMBRANE PROTEIN MJ1562-RELATED"/>
    <property type="match status" value="1"/>
</dbReference>